<gene>
    <name evidence="8" type="ORF">CP969_28105</name>
</gene>
<keyword evidence="9" id="KW-1185">Reference proteome</keyword>
<feature type="compositionally biased region" description="Basic and acidic residues" evidence="5">
    <location>
        <begin position="622"/>
        <end position="631"/>
    </location>
</feature>
<comment type="subcellular location">
    <subcellularLocation>
        <location evidence="1">Membrane</location>
        <topology evidence="1">Multi-pass membrane protein</topology>
    </subcellularLocation>
</comment>
<protein>
    <recommendedName>
        <fullName evidence="7">Integral membrane bound transporter domain-containing protein</fullName>
    </recommendedName>
</protein>
<evidence type="ECO:0000256" key="4">
    <source>
        <dbReference type="ARBA" id="ARBA00023136"/>
    </source>
</evidence>
<dbReference type="InterPro" id="IPR049453">
    <property type="entry name" value="Memb_transporter_dom"/>
</dbReference>
<organism evidence="8 9">
    <name type="scientific">Streptomyces viridosporus T7A</name>
    <dbReference type="NCBI Taxonomy" id="665577"/>
    <lineage>
        <taxon>Bacteria</taxon>
        <taxon>Bacillati</taxon>
        <taxon>Actinomycetota</taxon>
        <taxon>Actinomycetes</taxon>
        <taxon>Kitasatosporales</taxon>
        <taxon>Streptomycetaceae</taxon>
        <taxon>Streptomyces</taxon>
    </lineage>
</organism>
<feature type="transmembrane region" description="Helical" evidence="6">
    <location>
        <begin position="95"/>
        <end position="115"/>
    </location>
</feature>
<feature type="region of interest" description="Disordered" evidence="5">
    <location>
        <begin position="607"/>
        <end position="657"/>
    </location>
</feature>
<evidence type="ECO:0000256" key="1">
    <source>
        <dbReference type="ARBA" id="ARBA00004141"/>
    </source>
</evidence>
<evidence type="ECO:0000313" key="9">
    <source>
        <dbReference type="Proteomes" id="UP000327143"/>
    </source>
</evidence>
<keyword evidence="2 6" id="KW-0812">Transmembrane</keyword>
<evidence type="ECO:0000256" key="5">
    <source>
        <dbReference type="SAM" id="MobiDB-lite"/>
    </source>
</evidence>
<feature type="domain" description="Integral membrane bound transporter" evidence="7">
    <location>
        <begin position="359"/>
        <end position="485"/>
    </location>
</feature>
<accession>A0ABX6AJT8</accession>
<dbReference type="Proteomes" id="UP000327143">
    <property type="component" value="Chromosome"/>
</dbReference>
<dbReference type="EMBL" id="CP023700">
    <property type="protein sequence ID" value="QEU88122.1"/>
    <property type="molecule type" value="Genomic_DNA"/>
</dbReference>
<keyword evidence="4 6" id="KW-0472">Membrane</keyword>
<evidence type="ECO:0000256" key="2">
    <source>
        <dbReference type="ARBA" id="ARBA00022692"/>
    </source>
</evidence>
<dbReference type="Pfam" id="PF13515">
    <property type="entry name" value="FUSC_2"/>
    <property type="match status" value="1"/>
</dbReference>
<feature type="transmembrane region" description="Helical" evidence="6">
    <location>
        <begin position="71"/>
        <end position="89"/>
    </location>
</feature>
<evidence type="ECO:0000256" key="6">
    <source>
        <dbReference type="SAM" id="Phobius"/>
    </source>
</evidence>
<name>A0ABX6AJT8_STRVD</name>
<proteinExistence type="predicted"/>
<sequence length="657" mass="67446">MVITAITRKAHRWRAALPALDRWRAVRSTLAFGLCFGVVTAVAGIGNGVFAAIGCYVDAYGARDPYPRRGPVLALLCGGFVLAFTAGSLAAGDAWAMTAVLAVVAVTATLVVRTLHLSGPGSYFVVLVSALAAFLPPVDLAETATRAGYVALGASASWLSAMSGRLVRPYGPEERSVAAAFRSVAAFADATRRAAAGHPPGDTTTAQRSAYTAVHATWSALDDALGRRTAPAPRRLALHALMLRLEVVLDTVQNAAERGGEPVPAAWGPWLRGAAATVRAGRTPASWPVETGVGAAWSPGGAGDRTPASPALPESVHALWPAPLPPRKSLGTELRLVLSSASPAPTVALRVGLAVAVGTVLGWALPLMHPAWVAVGAAAALQGGPGQQPSQRVGSRFVGTVAGVVVTVLVAQVYRPGVWATVALATVVHGVSRALPPGSLLARTLLNTPVALLLVNAALVSGPGLGPLAAYRLLDLTLGMCLGMAAALLLVRGVPLRRVCAAVSAAVSATGPAVRERLRTGTAHAVSEGTAWQRTADLWTMHASVPAEEIRSTGTADRLWPTLLAVRRLLSWNLLGGPTPPAPDDGARAGVFLHVLAGAARAGLPGSPGLRSALPHPLRIPEPAHDPELHRRLAALRSALERPAPPSPGAAPPNDAH</sequence>
<feature type="transmembrane region" description="Helical" evidence="6">
    <location>
        <begin position="30"/>
        <end position="59"/>
    </location>
</feature>
<keyword evidence="3 6" id="KW-1133">Transmembrane helix</keyword>
<evidence type="ECO:0000259" key="7">
    <source>
        <dbReference type="Pfam" id="PF13515"/>
    </source>
</evidence>
<reference evidence="8 9" key="1">
    <citation type="submission" date="2017-09" db="EMBL/GenBank/DDBJ databases">
        <authorList>
            <person name="Lee N."/>
            <person name="Cho B.-K."/>
        </authorList>
    </citation>
    <scope>NUCLEOTIDE SEQUENCE [LARGE SCALE GENOMIC DNA]</scope>
    <source>
        <strain evidence="8 9">ATCC 39115</strain>
    </source>
</reference>
<evidence type="ECO:0000313" key="8">
    <source>
        <dbReference type="EMBL" id="QEU88122.1"/>
    </source>
</evidence>
<evidence type="ECO:0000256" key="3">
    <source>
        <dbReference type="ARBA" id="ARBA00022989"/>
    </source>
</evidence>